<feature type="transmembrane region" description="Helical" evidence="5">
    <location>
        <begin position="139"/>
        <end position="160"/>
    </location>
</feature>
<feature type="transmembrane region" description="Helical" evidence="5">
    <location>
        <begin position="401"/>
        <end position="421"/>
    </location>
</feature>
<evidence type="ECO:0000256" key="3">
    <source>
        <dbReference type="ARBA" id="ARBA00022989"/>
    </source>
</evidence>
<dbReference type="AlphaFoldDB" id="G0RZR3"/>
<evidence type="ECO:0000256" key="1">
    <source>
        <dbReference type="ARBA" id="ARBA00004141"/>
    </source>
</evidence>
<organism evidence="7">
    <name type="scientific">Chaetomium thermophilum (strain DSM 1495 / CBS 144.50 / IMI 039719)</name>
    <name type="common">Thermochaetoides thermophila</name>
    <dbReference type="NCBI Taxonomy" id="759272"/>
    <lineage>
        <taxon>Eukaryota</taxon>
        <taxon>Fungi</taxon>
        <taxon>Dikarya</taxon>
        <taxon>Ascomycota</taxon>
        <taxon>Pezizomycotina</taxon>
        <taxon>Sordariomycetes</taxon>
        <taxon>Sordariomycetidae</taxon>
        <taxon>Sordariales</taxon>
        <taxon>Chaetomiaceae</taxon>
        <taxon>Thermochaetoides</taxon>
    </lineage>
</organism>
<name>G0RZR3_CHATD</name>
<feature type="transmembrane region" description="Helical" evidence="5">
    <location>
        <begin position="222"/>
        <end position="240"/>
    </location>
</feature>
<feature type="transmembrane region" description="Helical" evidence="5">
    <location>
        <begin position="276"/>
        <end position="297"/>
    </location>
</feature>
<dbReference type="SUPFAM" id="SSF103473">
    <property type="entry name" value="MFS general substrate transporter"/>
    <property type="match status" value="1"/>
</dbReference>
<dbReference type="EMBL" id="GL988032">
    <property type="protein sequence ID" value="EGS23691.1"/>
    <property type="molecule type" value="Genomic_DNA"/>
</dbReference>
<proteinExistence type="predicted"/>
<gene>
    <name evidence="6" type="ORF">CTHT_0003880</name>
</gene>
<evidence type="ECO:0000313" key="6">
    <source>
        <dbReference type="EMBL" id="EGS23691.1"/>
    </source>
</evidence>
<feature type="transmembrane region" description="Helical" evidence="5">
    <location>
        <begin position="309"/>
        <end position="332"/>
    </location>
</feature>
<dbReference type="PANTHER" id="PTHR23501">
    <property type="entry name" value="MAJOR FACILITATOR SUPERFAMILY"/>
    <property type="match status" value="1"/>
</dbReference>
<dbReference type="KEGG" id="cthr:CTHT_0003880"/>
<reference evidence="6 7" key="1">
    <citation type="journal article" date="2011" name="Cell">
        <title>Insight into structure and assembly of the nuclear pore complex by utilizing the genome of a eukaryotic thermophile.</title>
        <authorList>
            <person name="Amlacher S."/>
            <person name="Sarges P."/>
            <person name="Flemming D."/>
            <person name="van Noort V."/>
            <person name="Kunze R."/>
            <person name="Devos D.P."/>
            <person name="Arumugam M."/>
            <person name="Bork P."/>
            <person name="Hurt E."/>
        </authorList>
    </citation>
    <scope>NUCLEOTIDE SEQUENCE [LARGE SCALE GENOMIC DNA]</scope>
    <source>
        <strain evidence="7">DSM 1495 / CBS 144.50 / IMI 039719</strain>
    </source>
</reference>
<dbReference type="HOGENOM" id="CLU_000960_25_1_1"/>
<feature type="transmembrane region" description="Helical" evidence="5">
    <location>
        <begin position="39"/>
        <end position="58"/>
    </location>
</feature>
<dbReference type="GO" id="GO:0022857">
    <property type="term" value="F:transmembrane transporter activity"/>
    <property type="evidence" value="ECO:0007669"/>
    <property type="project" value="InterPro"/>
</dbReference>
<feature type="transmembrane region" description="Helical" evidence="5">
    <location>
        <begin position="112"/>
        <end position="133"/>
    </location>
</feature>
<dbReference type="PANTHER" id="PTHR23501:SF195">
    <property type="entry name" value="PEP5"/>
    <property type="match status" value="1"/>
</dbReference>
<dbReference type="GO" id="GO:0005886">
    <property type="term" value="C:plasma membrane"/>
    <property type="evidence" value="ECO:0007669"/>
    <property type="project" value="TreeGrafter"/>
</dbReference>
<evidence type="ECO:0000313" key="7">
    <source>
        <dbReference type="Proteomes" id="UP000008066"/>
    </source>
</evidence>
<sequence>MVIGGFCVAGIAFSTQPLLHVVTSEVLPRRWRGWGQASNLVFITLGGLLGLFVGAALNRSGSAGSDGFRYYYYMAMSCFFIAAVVCIIVYKPRPLETQTMFTTAEKLSRLDWYGYALLATGLTLFTLGLSYFYNPYPWSNPHVFAIFTIGLAISIILVIYETVFKKDGLFHHGLFSRNRNFAISSVCICCEGVAFTAVNIYFTYHVNTFYEKDEIFVAIRYSFKYTIAAIFACLAGWFCMVTRRTRWLTTVSFALFLIFFICMATSGRGLRSNHAVWGYTVFLGAAFGITLTTLVTVAQLSTPPELISIASGLIISLRALGNTVGLAIYNAVFHEALDKLWENVAQAVVPQGLSPPDVQRFIAALESHNSTDLYAIPNVTESIIQSGTTAFLDTYVWAFRYVWITAGCFVFLSGVAASFLIDEPEQFSMRIDHPIEEEGLYALSRGGEKHPV</sequence>
<feature type="transmembrane region" description="Helical" evidence="5">
    <location>
        <begin position="70"/>
        <end position="91"/>
    </location>
</feature>
<dbReference type="InterPro" id="IPR036259">
    <property type="entry name" value="MFS_trans_sf"/>
</dbReference>
<keyword evidence="4 5" id="KW-0472">Membrane</keyword>
<dbReference type="GeneID" id="18254426"/>
<protein>
    <recommendedName>
        <fullName evidence="8">Major facilitator superfamily (MFS) profile domain-containing protein</fullName>
    </recommendedName>
</protein>
<dbReference type="Proteomes" id="UP000008066">
    <property type="component" value="Unassembled WGS sequence"/>
</dbReference>
<dbReference type="OrthoDB" id="4161376at2759"/>
<evidence type="ECO:0000256" key="4">
    <source>
        <dbReference type="ARBA" id="ARBA00023136"/>
    </source>
</evidence>
<dbReference type="Gene3D" id="1.20.1250.20">
    <property type="entry name" value="MFS general substrate transporter like domains"/>
    <property type="match status" value="2"/>
</dbReference>
<keyword evidence="3 5" id="KW-1133">Transmembrane helix</keyword>
<keyword evidence="2 5" id="KW-0812">Transmembrane</keyword>
<dbReference type="InterPro" id="IPR011701">
    <property type="entry name" value="MFS"/>
</dbReference>
<comment type="subcellular location">
    <subcellularLocation>
        <location evidence="1">Membrane</location>
        <topology evidence="1">Multi-pass membrane protein</topology>
    </subcellularLocation>
</comment>
<dbReference type="eggNOG" id="KOG0254">
    <property type="taxonomic scope" value="Eukaryota"/>
</dbReference>
<feature type="transmembrane region" description="Helical" evidence="5">
    <location>
        <begin position="181"/>
        <end position="202"/>
    </location>
</feature>
<keyword evidence="7" id="KW-1185">Reference proteome</keyword>
<evidence type="ECO:0008006" key="8">
    <source>
        <dbReference type="Google" id="ProtNLM"/>
    </source>
</evidence>
<accession>G0RZR3</accession>
<dbReference type="RefSeq" id="XP_006690933.1">
    <property type="nucleotide sequence ID" value="XM_006690870.1"/>
</dbReference>
<dbReference type="Pfam" id="PF07690">
    <property type="entry name" value="MFS_1"/>
    <property type="match status" value="1"/>
</dbReference>
<evidence type="ECO:0000256" key="2">
    <source>
        <dbReference type="ARBA" id="ARBA00022692"/>
    </source>
</evidence>
<feature type="transmembrane region" description="Helical" evidence="5">
    <location>
        <begin position="247"/>
        <end position="270"/>
    </location>
</feature>
<dbReference type="OMA" id="YWGRRWF"/>
<evidence type="ECO:0000256" key="5">
    <source>
        <dbReference type="SAM" id="Phobius"/>
    </source>
</evidence>